<comment type="similarity">
    <text evidence="6">Belongs to the insect chemoreceptor superfamily. Gustatory receptor (GR) family.</text>
</comment>
<feature type="transmembrane region" description="Helical" evidence="6">
    <location>
        <begin position="143"/>
        <end position="160"/>
    </location>
</feature>
<keyword evidence="4 6" id="KW-1133">Transmembrane helix</keyword>
<evidence type="ECO:0000256" key="6">
    <source>
        <dbReference type="RuleBase" id="RU363108"/>
    </source>
</evidence>
<evidence type="ECO:0000256" key="1">
    <source>
        <dbReference type="ARBA" id="ARBA00004651"/>
    </source>
</evidence>
<feature type="transmembrane region" description="Helical" evidence="6">
    <location>
        <begin position="166"/>
        <end position="187"/>
    </location>
</feature>
<dbReference type="Pfam" id="PF08395">
    <property type="entry name" value="7tm_7"/>
    <property type="match status" value="1"/>
</dbReference>
<accession>A0A6P3XK86</accession>
<keyword evidence="6" id="KW-0807">Transducer</keyword>
<protein>
    <recommendedName>
        <fullName evidence="6">Gustatory receptor</fullName>
    </recommendedName>
</protein>
<dbReference type="GO" id="GO:0005886">
    <property type="term" value="C:plasma membrane"/>
    <property type="evidence" value="ECO:0007669"/>
    <property type="project" value="UniProtKB-SubCell"/>
</dbReference>
<comment type="subcellular location">
    <subcellularLocation>
        <location evidence="1 6">Cell membrane</location>
        <topology evidence="1 6">Multi-pass membrane protein</topology>
    </subcellularLocation>
</comment>
<feature type="transmembrane region" description="Helical" evidence="6">
    <location>
        <begin position="73"/>
        <end position="90"/>
    </location>
</feature>
<feature type="transmembrane region" description="Helical" evidence="6">
    <location>
        <begin position="31"/>
        <end position="53"/>
    </location>
</feature>
<dbReference type="OrthoDB" id="6478931at2759"/>
<dbReference type="GO" id="GO:0007165">
    <property type="term" value="P:signal transduction"/>
    <property type="evidence" value="ECO:0007669"/>
    <property type="project" value="UniProtKB-KW"/>
</dbReference>
<keyword evidence="2 6" id="KW-1003">Cell membrane</keyword>
<reference evidence="8" key="1">
    <citation type="submission" date="2025-08" db="UniProtKB">
        <authorList>
            <consortium name="RefSeq"/>
        </authorList>
    </citation>
    <scope>IDENTIFICATION</scope>
</reference>
<comment type="caution">
    <text evidence="6">Lacks conserved residue(s) required for the propagation of feature annotation.</text>
</comment>
<evidence type="ECO:0000256" key="5">
    <source>
        <dbReference type="ARBA" id="ARBA00023136"/>
    </source>
</evidence>
<keyword evidence="7" id="KW-1185">Reference proteome</keyword>
<name>A0A6P3XK86_DINQU</name>
<dbReference type="KEGG" id="dqu:106746617"/>
<evidence type="ECO:0000256" key="3">
    <source>
        <dbReference type="ARBA" id="ARBA00022692"/>
    </source>
</evidence>
<sequence length="301" mass="34730">MTVRSIKGRDNPFLSGYWSMPALKNARKDNLWILWITMFATMAIHLLLMTVIVREELTEIWFYVELSDICTTILHLYGTYSKFVLLYLLLERFKHLNREIVPNVSWDEKCHGSNAIKILDVKILHSMLYDAQQAFCDMYSIPLLAWFASLMIHIVANLSFFRERPLIVACALVCPAILQVLILCMICHFTAEEANNIACILSEDMCTLVNSGETMVKIDAFTYFLHNQISFEAAGFFNIDLPLFQSVSKLLFSRIKLITEILMMAPFSDCRIDNYLFHNINIISQAKSKRKKTDDLQICPS</sequence>
<proteinExistence type="inferred from homology"/>
<evidence type="ECO:0000313" key="7">
    <source>
        <dbReference type="Proteomes" id="UP000515204"/>
    </source>
</evidence>
<evidence type="ECO:0000313" key="8">
    <source>
        <dbReference type="RefSeq" id="XP_014478871.1"/>
    </source>
</evidence>
<evidence type="ECO:0000256" key="4">
    <source>
        <dbReference type="ARBA" id="ARBA00022989"/>
    </source>
</evidence>
<dbReference type="InterPro" id="IPR013604">
    <property type="entry name" value="7TM_chemorcpt"/>
</dbReference>
<keyword evidence="3 6" id="KW-0812">Transmembrane</keyword>
<evidence type="ECO:0000256" key="2">
    <source>
        <dbReference type="ARBA" id="ARBA00022475"/>
    </source>
</evidence>
<dbReference type="Proteomes" id="UP000515204">
    <property type="component" value="Unplaced"/>
</dbReference>
<dbReference type="AlphaFoldDB" id="A0A6P3XK86"/>
<keyword evidence="5 6" id="KW-0472">Membrane</keyword>
<dbReference type="RefSeq" id="XP_014478871.1">
    <property type="nucleotide sequence ID" value="XM_014623385.1"/>
</dbReference>
<gene>
    <name evidence="8" type="primary">LOC106746617</name>
</gene>
<dbReference type="GeneID" id="106746617"/>
<keyword evidence="6" id="KW-0675">Receptor</keyword>
<dbReference type="GO" id="GO:0050909">
    <property type="term" value="P:sensory perception of taste"/>
    <property type="evidence" value="ECO:0007669"/>
    <property type="project" value="InterPro"/>
</dbReference>
<comment type="function">
    <text evidence="6">Gustatory receptor which mediates acceptance or avoidance behavior, depending on its substrates.</text>
</comment>
<organism evidence="7 8">
    <name type="scientific">Dinoponera quadriceps</name>
    <name type="common">South American ant</name>
    <dbReference type="NCBI Taxonomy" id="609295"/>
    <lineage>
        <taxon>Eukaryota</taxon>
        <taxon>Metazoa</taxon>
        <taxon>Ecdysozoa</taxon>
        <taxon>Arthropoda</taxon>
        <taxon>Hexapoda</taxon>
        <taxon>Insecta</taxon>
        <taxon>Pterygota</taxon>
        <taxon>Neoptera</taxon>
        <taxon>Endopterygota</taxon>
        <taxon>Hymenoptera</taxon>
        <taxon>Apocrita</taxon>
        <taxon>Aculeata</taxon>
        <taxon>Formicoidea</taxon>
        <taxon>Formicidae</taxon>
        <taxon>Ponerinae</taxon>
        <taxon>Ponerini</taxon>
        <taxon>Dinoponera</taxon>
    </lineage>
</organism>